<sequence>MKLSVPLILAAFSPLVAARGCKAGYYYCGFVLLEIGNYERQIEQALETVGVASPSAYQITDTLFFCPGGARGDDITYVKTCEQRCSSAGTGESDFCVEFE</sequence>
<gene>
    <name evidence="2" type="ORF">CPAG_01016</name>
</gene>
<dbReference type="AlphaFoldDB" id="A0A0J6F6V5"/>
<reference evidence="3" key="3">
    <citation type="journal article" date="2010" name="Genome Res.">
        <title>Population genomic sequencing of Coccidioides fungi reveals recent hybridization and transposon control.</title>
        <authorList>
            <person name="Neafsey D.E."/>
            <person name="Barker B.M."/>
            <person name="Sharpton T.J."/>
            <person name="Stajich J.E."/>
            <person name="Park D.J."/>
            <person name="Whiston E."/>
            <person name="Hung C.-Y."/>
            <person name="McMahan C."/>
            <person name="White J."/>
            <person name="Sykes S."/>
            <person name="Heiman D."/>
            <person name="Young S."/>
            <person name="Zeng Q."/>
            <person name="Abouelleil A."/>
            <person name="Aftuck L."/>
            <person name="Bessette D."/>
            <person name="Brown A."/>
            <person name="FitzGerald M."/>
            <person name="Lui A."/>
            <person name="Macdonald J.P."/>
            <person name="Priest M."/>
            <person name="Orbach M.J."/>
            <person name="Galgiani J.N."/>
            <person name="Kirkland T.N."/>
            <person name="Cole G.T."/>
            <person name="Birren B.W."/>
            <person name="Henn M.R."/>
            <person name="Taylor J.W."/>
            <person name="Rounsley S.D."/>
        </authorList>
    </citation>
    <scope>NUCLEOTIDE SEQUENCE [LARGE SCALE GENOMIC DNA]</scope>
    <source>
        <strain evidence="3">RMSCC 3488</strain>
    </source>
</reference>
<organism evidence="2 3">
    <name type="scientific">Coccidioides posadasii RMSCC 3488</name>
    <dbReference type="NCBI Taxonomy" id="454284"/>
    <lineage>
        <taxon>Eukaryota</taxon>
        <taxon>Fungi</taxon>
        <taxon>Dikarya</taxon>
        <taxon>Ascomycota</taxon>
        <taxon>Pezizomycotina</taxon>
        <taxon>Eurotiomycetes</taxon>
        <taxon>Eurotiomycetidae</taxon>
        <taxon>Onygenales</taxon>
        <taxon>Onygenaceae</taxon>
        <taxon>Coccidioides</taxon>
    </lineage>
</organism>
<dbReference type="EMBL" id="DS268109">
    <property type="protein sequence ID" value="KMM64664.1"/>
    <property type="molecule type" value="Genomic_DNA"/>
</dbReference>
<proteinExistence type="predicted"/>
<reference evidence="2 3" key="1">
    <citation type="submission" date="2007-06" db="EMBL/GenBank/DDBJ databases">
        <title>The Genome Sequence of Coccidioides posadasii RMSCC_3488.</title>
        <authorList>
            <consortium name="Coccidioides Genome Resources Consortium"/>
            <consortium name="The Broad Institute Genome Sequencing Platform"/>
            <person name="Henn M.R."/>
            <person name="Sykes S."/>
            <person name="Young S."/>
            <person name="Jaffe D."/>
            <person name="Berlin A."/>
            <person name="Alvarez P."/>
            <person name="Butler J."/>
            <person name="Gnerre S."/>
            <person name="Grabherr M."/>
            <person name="Mauceli E."/>
            <person name="Brockman W."/>
            <person name="Kodira C."/>
            <person name="Alvarado L."/>
            <person name="Zeng Q."/>
            <person name="Crawford M."/>
            <person name="Antoine C."/>
            <person name="Devon K."/>
            <person name="Galgiani J."/>
            <person name="Orsborn K."/>
            <person name="Lewis M.L."/>
            <person name="Nusbaum C."/>
            <person name="Galagan J."/>
            <person name="Birren B."/>
        </authorList>
    </citation>
    <scope>NUCLEOTIDE SEQUENCE [LARGE SCALE GENOMIC DNA]</scope>
    <source>
        <strain evidence="2 3">RMSCC 3488</strain>
    </source>
</reference>
<evidence type="ECO:0000313" key="2">
    <source>
        <dbReference type="EMBL" id="KMM64664.1"/>
    </source>
</evidence>
<feature type="signal peptide" evidence="1">
    <location>
        <begin position="1"/>
        <end position="18"/>
    </location>
</feature>
<name>A0A0J6F6V5_COCPO</name>
<keyword evidence="1" id="KW-0732">Signal</keyword>
<protein>
    <recommendedName>
        <fullName evidence="4">WSC domain-containing protein</fullName>
    </recommendedName>
</protein>
<reference evidence="3" key="2">
    <citation type="journal article" date="2009" name="Genome Res.">
        <title>Comparative genomic analyses of the human fungal pathogens Coccidioides and their relatives.</title>
        <authorList>
            <person name="Sharpton T.J."/>
            <person name="Stajich J.E."/>
            <person name="Rounsley S.D."/>
            <person name="Gardner M.J."/>
            <person name="Wortman J.R."/>
            <person name="Jordar V.S."/>
            <person name="Maiti R."/>
            <person name="Kodira C.D."/>
            <person name="Neafsey D.E."/>
            <person name="Zeng Q."/>
            <person name="Hung C.-Y."/>
            <person name="McMahan C."/>
            <person name="Muszewska A."/>
            <person name="Grynberg M."/>
            <person name="Mandel M.A."/>
            <person name="Kellner E.M."/>
            <person name="Barker B.M."/>
            <person name="Galgiani J.N."/>
            <person name="Orbach M.J."/>
            <person name="Kirkland T.N."/>
            <person name="Cole G.T."/>
            <person name="Henn M.R."/>
            <person name="Birren B.W."/>
            <person name="Taylor J.W."/>
        </authorList>
    </citation>
    <scope>NUCLEOTIDE SEQUENCE [LARGE SCALE GENOMIC DNA]</scope>
    <source>
        <strain evidence="3">RMSCC 3488</strain>
    </source>
</reference>
<dbReference type="Proteomes" id="UP000054567">
    <property type="component" value="Unassembled WGS sequence"/>
</dbReference>
<feature type="chain" id="PRO_5005270733" description="WSC domain-containing protein" evidence="1">
    <location>
        <begin position="19"/>
        <end position="100"/>
    </location>
</feature>
<evidence type="ECO:0000313" key="3">
    <source>
        <dbReference type="Proteomes" id="UP000054567"/>
    </source>
</evidence>
<dbReference type="VEuPathDB" id="FungiDB:CPAG_01016"/>
<evidence type="ECO:0008006" key="4">
    <source>
        <dbReference type="Google" id="ProtNLM"/>
    </source>
</evidence>
<accession>A0A0J6F6V5</accession>
<evidence type="ECO:0000256" key="1">
    <source>
        <dbReference type="SAM" id="SignalP"/>
    </source>
</evidence>